<dbReference type="OrthoDB" id="10055717at2759"/>
<dbReference type="Proteomes" id="UP001165190">
    <property type="component" value="Unassembled WGS sequence"/>
</dbReference>
<evidence type="ECO:0000313" key="1">
    <source>
        <dbReference type="EMBL" id="GMI84012.1"/>
    </source>
</evidence>
<organism evidence="1 2">
    <name type="scientific">Hibiscus trionum</name>
    <name type="common">Flower of an hour</name>
    <dbReference type="NCBI Taxonomy" id="183268"/>
    <lineage>
        <taxon>Eukaryota</taxon>
        <taxon>Viridiplantae</taxon>
        <taxon>Streptophyta</taxon>
        <taxon>Embryophyta</taxon>
        <taxon>Tracheophyta</taxon>
        <taxon>Spermatophyta</taxon>
        <taxon>Magnoliopsida</taxon>
        <taxon>eudicotyledons</taxon>
        <taxon>Gunneridae</taxon>
        <taxon>Pentapetalae</taxon>
        <taxon>rosids</taxon>
        <taxon>malvids</taxon>
        <taxon>Malvales</taxon>
        <taxon>Malvaceae</taxon>
        <taxon>Malvoideae</taxon>
        <taxon>Hibiscus</taxon>
    </lineage>
</organism>
<gene>
    <name evidence="1" type="ORF">HRI_002070500</name>
</gene>
<sequence>MLGYDYKFQYIKGINNSVADVLSRTLESESLLNLAVSTMSTNVMNRVAASWHIDEKLAMIIKELESGSSKHAKYNWIEGILKSKEKVVVGHDLVLRKELMYFFHGSVVEGHYGAKDVAQIFLLNIFKLHGLPNGIIRDKDKVFMSLFCRELLGKL</sequence>
<comment type="caution">
    <text evidence="1">The sequence shown here is derived from an EMBL/GenBank/DDBJ whole genome shotgun (WGS) entry which is preliminary data.</text>
</comment>
<dbReference type="EMBL" id="BSYR01000019">
    <property type="protein sequence ID" value="GMI84012.1"/>
    <property type="molecule type" value="Genomic_DNA"/>
</dbReference>
<protein>
    <submittedName>
        <fullName evidence="1">Uncharacterized protein</fullName>
    </submittedName>
</protein>
<dbReference type="AlphaFoldDB" id="A0A9W7HW26"/>
<evidence type="ECO:0000313" key="2">
    <source>
        <dbReference type="Proteomes" id="UP001165190"/>
    </source>
</evidence>
<proteinExistence type="predicted"/>
<keyword evidence="2" id="KW-1185">Reference proteome</keyword>
<accession>A0A9W7HW26</accession>
<name>A0A9W7HW26_HIBTR</name>
<reference evidence="1" key="1">
    <citation type="submission" date="2023-05" db="EMBL/GenBank/DDBJ databases">
        <title>Genome and transcriptome analyses reveal genes involved in the formation of fine ridges on petal epidermal cells in Hibiscus trionum.</title>
        <authorList>
            <person name="Koshimizu S."/>
            <person name="Masuda S."/>
            <person name="Ishii T."/>
            <person name="Shirasu K."/>
            <person name="Hoshino A."/>
            <person name="Arita M."/>
        </authorList>
    </citation>
    <scope>NUCLEOTIDE SEQUENCE</scope>
    <source>
        <strain evidence="1">Hamamatsu line</strain>
    </source>
</reference>